<dbReference type="EMBL" id="BNCO01000050">
    <property type="protein sequence ID" value="GIL62234.1"/>
    <property type="molecule type" value="Genomic_DNA"/>
</dbReference>
<name>A0A8J4BIX2_9CHLO</name>
<organism evidence="6 7">
    <name type="scientific">Volvox africanus</name>
    <dbReference type="NCBI Taxonomy" id="51714"/>
    <lineage>
        <taxon>Eukaryota</taxon>
        <taxon>Viridiplantae</taxon>
        <taxon>Chlorophyta</taxon>
        <taxon>core chlorophytes</taxon>
        <taxon>Chlorophyceae</taxon>
        <taxon>CS clade</taxon>
        <taxon>Chlamydomonadales</taxon>
        <taxon>Volvocaceae</taxon>
        <taxon>Volvox</taxon>
    </lineage>
</organism>
<feature type="domain" description="Enoyl-CoA hydratase/isomerase" evidence="5">
    <location>
        <begin position="17"/>
        <end position="369"/>
    </location>
</feature>
<dbReference type="GO" id="GO:0006574">
    <property type="term" value="P:L-valine catabolic process"/>
    <property type="evidence" value="ECO:0007669"/>
    <property type="project" value="UniProtKB-UniRule"/>
</dbReference>
<dbReference type="Gene3D" id="3.90.226.10">
    <property type="entry name" value="2-enoyl-CoA Hydratase, Chain A, domain 1"/>
    <property type="match status" value="1"/>
</dbReference>
<dbReference type="Proteomes" id="UP000747399">
    <property type="component" value="Unassembled WGS sequence"/>
</dbReference>
<dbReference type="NCBIfam" id="NF004127">
    <property type="entry name" value="PRK05617.1"/>
    <property type="match status" value="1"/>
</dbReference>
<comment type="pathway">
    <text evidence="4">Amino-acid degradation; L-valine degradation.</text>
</comment>
<gene>
    <name evidence="6" type="ORF">Vafri_16512</name>
</gene>
<dbReference type="SUPFAM" id="SSF52096">
    <property type="entry name" value="ClpP/crotonase"/>
    <property type="match status" value="1"/>
</dbReference>
<comment type="caution">
    <text evidence="6">The sequence shown here is derived from an EMBL/GenBank/DDBJ whole genome shotgun (WGS) entry which is preliminary data.</text>
</comment>
<dbReference type="PANTHER" id="PTHR43176">
    <property type="entry name" value="3-HYDROXYISOBUTYRYL-COA HYDROLASE-RELATED"/>
    <property type="match status" value="1"/>
</dbReference>
<dbReference type="EC" id="3.1.2.4" evidence="2 4"/>
<comment type="function">
    <text evidence="4">Hydrolyzes 3-hydroxyisobutyryl-CoA (HIBYL-CoA), a saline catabolite. Has high activity toward isobutyryl-CoA. Could be an isobutyryl-CoA dehydrogenase that functions in valine catabolism.</text>
</comment>
<dbReference type="InterPro" id="IPR029045">
    <property type="entry name" value="ClpP/crotonase-like_dom_sf"/>
</dbReference>
<evidence type="ECO:0000256" key="4">
    <source>
        <dbReference type="RuleBase" id="RU369070"/>
    </source>
</evidence>
<comment type="catalytic activity">
    <reaction evidence="1 4">
        <text>3-hydroxy-2-methylpropanoyl-CoA + H2O = 3-hydroxy-2-methylpropanoate + CoA + H(+)</text>
        <dbReference type="Rhea" id="RHEA:20888"/>
        <dbReference type="ChEBI" id="CHEBI:11805"/>
        <dbReference type="ChEBI" id="CHEBI:15377"/>
        <dbReference type="ChEBI" id="CHEBI:15378"/>
        <dbReference type="ChEBI" id="CHEBI:57287"/>
        <dbReference type="ChEBI" id="CHEBI:57340"/>
        <dbReference type="EC" id="3.1.2.4"/>
    </reaction>
</comment>
<evidence type="ECO:0000256" key="3">
    <source>
        <dbReference type="ARBA" id="ARBA00022801"/>
    </source>
</evidence>
<dbReference type="AlphaFoldDB" id="A0A8J4BIX2"/>
<reference evidence="6" key="1">
    <citation type="journal article" date="2021" name="Proc. Natl. Acad. Sci. U.S.A.">
        <title>Three genomes in the algal genus Volvox reveal the fate of a haploid sex-determining region after a transition to homothallism.</title>
        <authorList>
            <person name="Yamamoto K."/>
            <person name="Hamaji T."/>
            <person name="Kawai-Toyooka H."/>
            <person name="Matsuzaki R."/>
            <person name="Takahashi F."/>
            <person name="Nishimura Y."/>
            <person name="Kawachi M."/>
            <person name="Noguchi H."/>
            <person name="Minakuchi Y."/>
            <person name="Umen J.G."/>
            <person name="Toyoda A."/>
            <person name="Nozaki H."/>
        </authorList>
    </citation>
    <scope>NUCLEOTIDE SEQUENCE</scope>
    <source>
        <strain evidence="6">NIES-3780</strain>
    </source>
</reference>
<dbReference type="Pfam" id="PF16113">
    <property type="entry name" value="ECH_2"/>
    <property type="match status" value="1"/>
</dbReference>
<keyword evidence="7" id="KW-1185">Reference proteome</keyword>
<protein>
    <recommendedName>
        <fullName evidence="2 4">3-hydroxyisobutyryl-CoA hydrolase</fullName>
        <shortName evidence="4">HIB-CoA hydrolase</shortName>
        <shortName evidence="4">HIBYL-CoA-H</shortName>
        <ecNumber evidence="2 4">3.1.2.4</ecNumber>
    </recommendedName>
    <alternativeName>
        <fullName evidence="4">3-hydroxyisobutyryl-coenzyme A hydrolase</fullName>
    </alternativeName>
</protein>
<evidence type="ECO:0000313" key="7">
    <source>
        <dbReference type="Proteomes" id="UP000747399"/>
    </source>
</evidence>
<evidence type="ECO:0000256" key="2">
    <source>
        <dbReference type="ARBA" id="ARBA00011915"/>
    </source>
</evidence>
<dbReference type="GO" id="GO:0003860">
    <property type="term" value="F:3-hydroxyisobutyryl-CoA hydrolase activity"/>
    <property type="evidence" value="ECO:0007669"/>
    <property type="project" value="UniProtKB-UniRule"/>
</dbReference>
<dbReference type="InterPro" id="IPR032259">
    <property type="entry name" value="HIBYL-CoA-H"/>
</dbReference>
<comment type="similarity">
    <text evidence="4">Belongs to the enoyl-CoA hydratase/isomerase family.</text>
</comment>
<dbReference type="InterPro" id="IPR045004">
    <property type="entry name" value="ECH_dom"/>
</dbReference>
<evidence type="ECO:0000313" key="6">
    <source>
        <dbReference type="EMBL" id="GIL62234.1"/>
    </source>
</evidence>
<evidence type="ECO:0000256" key="1">
    <source>
        <dbReference type="ARBA" id="ARBA00001709"/>
    </source>
</evidence>
<accession>A0A8J4BIX2</accession>
<dbReference type="CDD" id="cd06558">
    <property type="entry name" value="crotonase-like"/>
    <property type="match status" value="1"/>
</dbReference>
<dbReference type="PANTHER" id="PTHR43176:SF3">
    <property type="entry name" value="3-HYDROXYISOBUTYRYL-COA HYDROLASE, MITOCHONDRIAL"/>
    <property type="match status" value="1"/>
</dbReference>
<sequence>MAAEEPEIILDVKDTIAFVTLNRPRALNSLSLGMVHRLLSINQELSQPGTKVACVVVQGAGGKAFCAGGDVKEVVMRARAGDWSYGSSFFRAEYINNATISQLPIPYIAVIDGIVMGGGVGVSYHGTFRVATERTVLAMPETGIGLFPDIGASFFLHRLPGHIGRYMGLTGQRLTGAEVKDAGFATHFIPSSRLPDLERGILALGPSAADLAKVDSMLHSLEQPPAAGSGHSALLEWKLPLINAHFGLGSVGEVVASLQAAVDAAEGDGGNGSGSEAARAFLRDTLAAMRRGSPLSHAVTWEMLRRSAAGHLTLQQCLQLEFWLARRFVAGEADFLEGVRALLIDKDNKPRWRYGDVKQVPGVVVQRLFEPLPDEPPLFSGCMGVTAAGAHASRM</sequence>
<evidence type="ECO:0000259" key="5">
    <source>
        <dbReference type="Pfam" id="PF16113"/>
    </source>
</evidence>
<proteinExistence type="inferred from homology"/>
<keyword evidence="3 4" id="KW-0378">Hydrolase</keyword>